<dbReference type="RefSeq" id="XP_025421300.1">
    <property type="nucleotide sequence ID" value="XM_025565515.1"/>
</dbReference>
<keyword evidence="2" id="KW-1185">Reference proteome</keyword>
<dbReference type="PANTHER" id="PTHR33273:SF2">
    <property type="entry name" value="ENDONUCLEASE_EXONUCLEASE_PHOSPHATASE DOMAIN-CONTAINING PROTEIN"/>
    <property type="match status" value="1"/>
</dbReference>
<dbReference type="Gene3D" id="3.60.10.10">
    <property type="entry name" value="Endonuclease/exonuclease/phosphatase"/>
    <property type="match status" value="1"/>
</dbReference>
<dbReference type="PANTHER" id="PTHR33273">
    <property type="entry name" value="DOMAIN-CONTAINING PROTEIN, PUTATIVE-RELATED"/>
    <property type="match status" value="1"/>
</dbReference>
<feature type="domain" description="Endonuclease/exonuclease/phosphatase" evidence="1">
    <location>
        <begin position="85"/>
        <end position="204"/>
    </location>
</feature>
<organism evidence="2 3">
    <name type="scientific">Sipha flava</name>
    <name type="common">yellow sugarcane aphid</name>
    <dbReference type="NCBI Taxonomy" id="143950"/>
    <lineage>
        <taxon>Eukaryota</taxon>
        <taxon>Metazoa</taxon>
        <taxon>Ecdysozoa</taxon>
        <taxon>Arthropoda</taxon>
        <taxon>Hexapoda</taxon>
        <taxon>Insecta</taxon>
        <taxon>Pterygota</taxon>
        <taxon>Neoptera</taxon>
        <taxon>Paraneoptera</taxon>
        <taxon>Hemiptera</taxon>
        <taxon>Sternorrhyncha</taxon>
        <taxon>Aphidomorpha</taxon>
        <taxon>Aphidoidea</taxon>
        <taxon>Aphididae</taxon>
        <taxon>Sipha</taxon>
    </lineage>
</organism>
<evidence type="ECO:0000313" key="3">
    <source>
        <dbReference type="RefSeq" id="XP_025421300.1"/>
    </source>
</evidence>
<sequence>MTAFLQIHLNRSELAQQLMYARAADLDSHILLVSEIPARSRNNQRWVTSSDNKCAIVLPRTTHHVFLDDQGVGEGYVWIKSGQFKVFSCYFSPNKTLREFNSQLWNLEEEIRQTDPSTDIIIGGDFNAKSSVWGSARTDKRGQLLSEMMSSFSLITMNFGYTPTYQRANSKSIIDITFERVSQSVQIVDWKVLDTFLASDHKHITFDQQPTTRDADTDAPAQEEFPASTRKWAYRKFDLNALDT</sequence>
<evidence type="ECO:0000259" key="1">
    <source>
        <dbReference type="Pfam" id="PF14529"/>
    </source>
</evidence>
<proteinExistence type="predicted"/>
<dbReference type="InterPro" id="IPR005135">
    <property type="entry name" value="Endo/exonuclease/phosphatase"/>
</dbReference>
<dbReference type="GeneID" id="112691338"/>
<name>A0A8B8GEN8_9HEMI</name>
<dbReference type="OrthoDB" id="6630637at2759"/>
<evidence type="ECO:0000313" key="2">
    <source>
        <dbReference type="Proteomes" id="UP000694846"/>
    </source>
</evidence>
<accession>A0A8B8GEN8</accession>
<dbReference type="SUPFAM" id="SSF56219">
    <property type="entry name" value="DNase I-like"/>
    <property type="match status" value="1"/>
</dbReference>
<reference evidence="3" key="1">
    <citation type="submission" date="2025-08" db="UniProtKB">
        <authorList>
            <consortium name="RefSeq"/>
        </authorList>
    </citation>
    <scope>IDENTIFICATION</scope>
    <source>
        <tissue evidence="3">Whole body</tissue>
    </source>
</reference>
<protein>
    <submittedName>
        <fullName evidence="3">Uncharacterized protein LOC112691338</fullName>
    </submittedName>
</protein>
<dbReference type="Proteomes" id="UP000694846">
    <property type="component" value="Unplaced"/>
</dbReference>
<gene>
    <name evidence="3" type="primary">LOC112691338</name>
</gene>
<dbReference type="GO" id="GO:0003824">
    <property type="term" value="F:catalytic activity"/>
    <property type="evidence" value="ECO:0007669"/>
    <property type="project" value="InterPro"/>
</dbReference>
<dbReference type="InterPro" id="IPR036691">
    <property type="entry name" value="Endo/exonu/phosph_ase_sf"/>
</dbReference>
<dbReference type="CDD" id="cd09077">
    <property type="entry name" value="R1-I-EN"/>
    <property type="match status" value="1"/>
</dbReference>
<dbReference type="AlphaFoldDB" id="A0A8B8GEN8"/>
<dbReference type="Pfam" id="PF14529">
    <property type="entry name" value="Exo_endo_phos_2"/>
    <property type="match status" value="1"/>
</dbReference>